<dbReference type="NCBIfam" id="NF007497">
    <property type="entry name" value="PRK10090.1"/>
    <property type="match status" value="1"/>
</dbReference>
<reference evidence="10" key="1">
    <citation type="submission" date="2022-08" db="EMBL/GenBank/DDBJ databases">
        <title>The genomic sequence of strain Paenibacillus sp. SCIV0701.</title>
        <authorList>
            <person name="Zhao H."/>
        </authorList>
    </citation>
    <scope>NUCLEOTIDE SEQUENCE</scope>
    <source>
        <strain evidence="10">SCIV0701</strain>
    </source>
</reference>
<gene>
    <name evidence="10" type="primary">aldA</name>
    <name evidence="10" type="ORF">NQZ67_02310</name>
</gene>
<dbReference type="Pfam" id="PF00171">
    <property type="entry name" value="Aldedh"/>
    <property type="match status" value="1"/>
</dbReference>
<dbReference type="InterPro" id="IPR016161">
    <property type="entry name" value="Ald_DH/histidinol_DH"/>
</dbReference>
<evidence type="ECO:0000259" key="9">
    <source>
        <dbReference type="Pfam" id="PF00171"/>
    </source>
</evidence>
<keyword evidence="11" id="KW-1185">Reference proteome</keyword>
<comment type="catalytic activity">
    <reaction evidence="3">
        <text>(2S)-3-sulfolactaldehyde + NAD(+) + H2O = (2S)-3-sulfolactate + NADH + 2 H(+)</text>
        <dbReference type="Rhea" id="RHEA:47932"/>
        <dbReference type="ChEBI" id="CHEBI:15377"/>
        <dbReference type="ChEBI" id="CHEBI:15378"/>
        <dbReference type="ChEBI" id="CHEBI:57540"/>
        <dbReference type="ChEBI" id="CHEBI:57945"/>
        <dbReference type="ChEBI" id="CHEBI:61289"/>
        <dbReference type="ChEBI" id="CHEBI:90109"/>
        <dbReference type="EC" id="1.2.1.97"/>
    </reaction>
    <physiologicalReaction direction="left-to-right" evidence="3">
        <dbReference type="Rhea" id="RHEA:47933"/>
    </physiologicalReaction>
</comment>
<evidence type="ECO:0000313" key="11">
    <source>
        <dbReference type="Proteomes" id="UP001141950"/>
    </source>
</evidence>
<dbReference type="Gene3D" id="3.40.605.10">
    <property type="entry name" value="Aldehyde Dehydrogenase, Chain A, domain 1"/>
    <property type="match status" value="1"/>
</dbReference>
<dbReference type="PROSITE" id="PS00687">
    <property type="entry name" value="ALDEHYDE_DEHYDR_GLU"/>
    <property type="match status" value="1"/>
</dbReference>
<evidence type="ECO:0000256" key="1">
    <source>
        <dbReference type="ARBA" id="ARBA00009986"/>
    </source>
</evidence>
<evidence type="ECO:0000256" key="3">
    <source>
        <dbReference type="ARBA" id="ARBA00050326"/>
    </source>
</evidence>
<dbReference type="GO" id="GO:0009450">
    <property type="term" value="P:gamma-aminobutyric acid catabolic process"/>
    <property type="evidence" value="ECO:0007669"/>
    <property type="project" value="TreeGrafter"/>
</dbReference>
<dbReference type="EC" id="1.2.1.97" evidence="5"/>
<dbReference type="EMBL" id="JANIPJ010000001">
    <property type="protein sequence ID" value="MCR2802705.1"/>
    <property type="molecule type" value="Genomic_DNA"/>
</dbReference>
<evidence type="ECO:0000313" key="10">
    <source>
        <dbReference type="EMBL" id="MCR2802705.1"/>
    </source>
</evidence>
<dbReference type="FunFam" id="3.40.605.10:FF:000007">
    <property type="entry name" value="NAD/NADP-dependent betaine aldehyde dehydrogenase"/>
    <property type="match status" value="1"/>
</dbReference>
<dbReference type="Gene3D" id="3.40.309.10">
    <property type="entry name" value="Aldehyde Dehydrogenase, Chain A, domain 2"/>
    <property type="match status" value="1"/>
</dbReference>
<comment type="function">
    <text evidence="4">Part of the sulfo-TAL (or sulfo-SFT) pathway, a D-sulfoquinovose degradation pathway that produces sulfolactate (SL). Catalyzes the oxidation of 3-sulfolactaldehyde (SLA) to sulfolactate (SL).</text>
</comment>
<dbReference type="InterPro" id="IPR050740">
    <property type="entry name" value="Aldehyde_DH_Superfamily"/>
</dbReference>
<comment type="caution">
    <text evidence="10">The sequence shown here is derived from an EMBL/GenBank/DDBJ whole genome shotgun (WGS) entry which is preliminary data.</text>
</comment>
<feature type="active site" evidence="7">
    <location>
        <position position="256"/>
    </location>
</feature>
<evidence type="ECO:0000256" key="7">
    <source>
        <dbReference type="PROSITE-ProRule" id="PRU10007"/>
    </source>
</evidence>
<dbReference type="InterPro" id="IPR029510">
    <property type="entry name" value="Ald_DH_CS_GLU"/>
</dbReference>
<dbReference type="SUPFAM" id="SSF53720">
    <property type="entry name" value="ALDH-like"/>
    <property type="match status" value="1"/>
</dbReference>
<dbReference type="InterPro" id="IPR016160">
    <property type="entry name" value="Ald_DH_CS_CYS"/>
</dbReference>
<feature type="domain" description="Aldehyde dehydrogenase" evidence="9">
    <location>
        <begin position="20"/>
        <end position="483"/>
    </location>
</feature>
<proteinExistence type="inferred from homology"/>
<protein>
    <recommendedName>
        <fullName evidence="6">3-sulfolactaldehyde dehydrogenase</fullName>
        <ecNumber evidence="5">1.2.1.97</ecNumber>
    </recommendedName>
</protein>
<name>A0A9X2MM06_9BACL</name>
<keyword evidence="2 8" id="KW-0560">Oxidoreductase</keyword>
<dbReference type="RefSeq" id="WP_257442352.1">
    <property type="nucleotide sequence ID" value="NZ_JANIPJ010000001.1"/>
</dbReference>
<dbReference type="InterPro" id="IPR016162">
    <property type="entry name" value="Ald_DH_N"/>
</dbReference>
<dbReference type="FunFam" id="3.40.309.10:FF:000009">
    <property type="entry name" value="Aldehyde dehydrogenase A"/>
    <property type="match status" value="1"/>
</dbReference>
<organism evidence="10 11">
    <name type="scientific">Paenibacillus soyae</name>
    <dbReference type="NCBI Taxonomy" id="2969249"/>
    <lineage>
        <taxon>Bacteria</taxon>
        <taxon>Bacillati</taxon>
        <taxon>Bacillota</taxon>
        <taxon>Bacilli</taxon>
        <taxon>Bacillales</taxon>
        <taxon>Paenibacillaceae</taxon>
        <taxon>Paenibacillus</taxon>
    </lineage>
</organism>
<evidence type="ECO:0000256" key="8">
    <source>
        <dbReference type="RuleBase" id="RU003345"/>
    </source>
</evidence>
<evidence type="ECO:0000256" key="6">
    <source>
        <dbReference type="ARBA" id="ARBA00067277"/>
    </source>
</evidence>
<dbReference type="GO" id="GO:0004777">
    <property type="term" value="F:succinate-semialdehyde dehydrogenase (NAD+) activity"/>
    <property type="evidence" value="ECO:0007669"/>
    <property type="project" value="TreeGrafter"/>
</dbReference>
<sequence length="488" mass="52967">MMTGTKGNTTYYRLYIDGQWMDSASGRLTEVLNPANEEVIGYVSDADLEDVQKALLSSEKAQRSWKLLPAVERARYLVKLVHRIQEEREHFARLLVLEQGKTYREALGEVDDTMAYFMYAAESATRLKGDVLPANRQGEMLMIQKVPYGVTVGLCAWNYPLALIGRKLGPALVTGNTMIIKPHELTPIASAELFRLIDEVGFPPGVANLVTGTGVEVGGALVSSPITKLVTVTGSVRAGQAIYKAASDNITALSLELGGKAPFVVLEDADVDQAVEAAVGARFANCGQVCICNEMVLVHESIADAFTEKLLERVKSIKLGDPFDESVTMGPKANGRDLEKIDVIVQETVRQGATLAAGGKRPTGDGFQKGYWYEPTVLTNVTPDMAAAREEIFGPVLPIVRIGSFEEAVSIINASELGLSAYLYTNDYRKLMQAIQVLEVGTVFLNQGMSGCMQGHHSGHKLSGIGGEDGEYGIEGYLQKRTVYLNYA</sequence>
<dbReference type="Proteomes" id="UP001141950">
    <property type="component" value="Unassembled WGS sequence"/>
</dbReference>
<dbReference type="InterPro" id="IPR016163">
    <property type="entry name" value="Ald_DH_C"/>
</dbReference>
<accession>A0A9X2MM06</accession>
<dbReference type="PANTHER" id="PTHR43353">
    <property type="entry name" value="SUCCINATE-SEMIALDEHYDE DEHYDROGENASE, MITOCHONDRIAL"/>
    <property type="match status" value="1"/>
</dbReference>
<dbReference type="InterPro" id="IPR015590">
    <property type="entry name" value="Aldehyde_DH_dom"/>
</dbReference>
<dbReference type="PANTHER" id="PTHR43353:SF5">
    <property type="entry name" value="SUCCINATE-SEMIALDEHYDE DEHYDROGENASE, MITOCHONDRIAL"/>
    <property type="match status" value="1"/>
</dbReference>
<evidence type="ECO:0000256" key="2">
    <source>
        <dbReference type="ARBA" id="ARBA00023002"/>
    </source>
</evidence>
<dbReference type="AlphaFoldDB" id="A0A9X2MM06"/>
<evidence type="ECO:0000256" key="5">
    <source>
        <dbReference type="ARBA" id="ARBA00066984"/>
    </source>
</evidence>
<dbReference type="PROSITE" id="PS00070">
    <property type="entry name" value="ALDEHYDE_DEHYDR_CYS"/>
    <property type="match status" value="1"/>
</dbReference>
<evidence type="ECO:0000256" key="4">
    <source>
        <dbReference type="ARBA" id="ARBA00054572"/>
    </source>
</evidence>
<comment type="similarity">
    <text evidence="1 8">Belongs to the aldehyde dehydrogenase family.</text>
</comment>